<reference evidence="1 2" key="1">
    <citation type="submission" date="2015-01" db="EMBL/GenBank/DDBJ databases">
        <title>Evolution of Trichinella species and genotypes.</title>
        <authorList>
            <person name="Korhonen P.K."/>
            <person name="Edoardo P."/>
            <person name="Giuseppe L.R."/>
            <person name="Gasser R.B."/>
        </authorList>
    </citation>
    <scope>NUCLEOTIDE SEQUENCE [LARGE SCALE GENOMIC DNA]</scope>
    <source>
        <strain evidence="1">ISS120</strain>
    </source>
</reference>
<accession>A0A0V0YWE6</accession>
<dbReference type="Proteomes" id="UP000054653">
    <property type="component" value="Unassembled WGS sequence"/>
</dbReference>
<organism evidence="1 2">
    <name type="scientific">Trichinella britovi</name>
    <name type="common">Parasitic roundworm</name>
    <dbReference type="NCBI Taxonomy" id="45882"/>
    <lineage>
        <taxon>Eukaryota</taxon>
        <taxon>Metazoa</taxon>
        <taxon>Ecdysozoa</taxon>
        <taxon>Nematoda</taxon>
        <taxon>Enoplea</taxon>
        <taxon>Dorylaimia</taxon>
        <taxon>Trichinellida</taxon>
        <taxon>Trichinellidae</taxon>
        <taxon>Trichinella</taxon>
    </lineage>
</organism>
<dbReference type="EMBL" id="JYDI01005506">
    <property type="protein sequence ID" value="KRY04645.1"/>
    <property type="molecule type" value="Genomic_DNA"/>
</dbReference>
<comment type="caution">
    <text evidence="1">The sequence shown here is derived from an EMBL/GenBank/DDBJ whole genome shotgun (WGS) entry which is preliminary data.</text>
</comment>
<sequence length="34" mass="3878">MPDTGGNLTHVEENKFHTARNLHSKQIIFNNSNL</sequence>
<name>A0A0V0YWE6_TRIBR</name>
<evidence type="ECO:0000313" key="1">
    <source>
        <dbReference type="EMBL" id="KRY04645.1"/>
    </source>
</evidence>
<proteinExistence type="predicted"/>
<gene>
    <name evidence="1" type="ORF">T03_9970</name>
</gene>
<protein>
    <submittedName>
        <fullName evidence="1">Uncharacterized protein</fullName>
    </submittedName>
</protein>
<dbReference type="AlphaFoldDB" id="A0A0V0YWE6"/>
<keyword evidence="2" id="KW-1185">Reference proteome</keyword>
<evidence type="ECO:0000313" key="2">
    <source>
        <dbReference type="Proteomes" id="UP000054653"/>
    </source>
</evidence>